<feature type="signal peptide" evidence="1">
    <location>
        <begin position="1"/>
        <end position="15"/>
    </location>
</feature>
<proteinExistence type="predicted"/>
<sequence length="226" mass="24020">MRTLALLLVASVVTATVYPGESSQWQIGSGDEHGVEPIPSDALDCSPTSVAVLSFGGTGGNAYVEIIFTGNIGVYGLVSPSGGPIQVFVDGAFAFAFDEQLQTGAGPVHCAYMGTWFSPPEIDTSTAHTLRYKFGAHLTSVYHNHTTCIFRLTAVNHRHRCAVPHPSPSHRVEAYNSTSDLPYRHYMFVCRFGPGQSGSLRSGFVVAETEGNACTECCVPRGGACA</sequence>
<evidence type="ECO:0000313" key="3">
    <source>
        <dbReference type="Proteomes" id="UP000077266"/>
    </source>
</evidence>
<organism evidence="2 3">
    <name type="scientific">Exidia glandulosa HHB12029</name>
    <dbReference type="NCBI Taxonomy" id="1314781"/>
    <lineage>
        <taxon>Eukaryota</taxon>
        <taxon>Fungi</taxon>
        <taxon>Dikarya</taxon>
        <taxon>Basidiomycota</taxon>
        <taxon>Agaricomycotina</taxon>
        <taxon>Agaricomycetes</taxon>
        <taxon>Auriculariales</taxon>
        <taxon>Exidiaceae</taxon>
        <taxon>Exidia</taxon>
    </lineage>
</organism>
<name>A0A165KRD6_EXIGL</name>
<keyword evidence="3" id="KW-1185">Reference proteome</keyword>
<dbReference type="AlphaFoldDB" id="A0A165KRD6"/>
<keyword evidence="1" id="KW-0732">Signal</keyword>
<gene>
    <name evidence="2" type="ORF">EXIGLDRAFT_408617</name>
</gene>
<accession>A0A165KRD6</accession>
<protein>
    <submittedName>
        <fullName evidence="2">Uncharacterized protein</fullName>
    </submittedName>
</protein>
<dbReference type="EMBL" id="KV425939">
    <property type="protein sequence ID" value="KZV96741.1"/>
    <property type="molecule type" value="Genomic_DNA"/>
</dbReference>
<feature type="chain" id="PRO_5012407460" evidence="1">
    <location>
        <begin position="16"/>
        <end position="226"/>
    </location>
</feature>
<dbReference type="InParanoid" id="A0A165KRD6"/>
<evidence type="ECO:0000256" key="1">
    <source>
        <dbReference type="SAM" id="SignalP"/>
    </source>
</evidence>
<evidence type="ECO:0000313" key="2">
    <source>
        <dbReference type="EMBL" id="KZV96741.1"/>
    </source>
</evidence>
<reference evidence="2 3" key="1">
    <citation type="journal article" date="2016" name="Mol. Biol. Evol.">
        <title>Comparative Genomics of Early-Diverging Mushroom-Forming Fungi Provides Insights into the Origins of Lignocellulose Decay Capabilities.</title>
        <authorList>
            <person name="Nagy L.G."/>
            <person name="Riley R."/>
            <person name="Tritt A."/>
            <person name="Adam C."/>
            <person name="Daum C."/>
            <person name="Floudas D."/>
            <person name="Sun H."/>
            <person name="Yadav J.S."/>
            <person name="Pangilinan J."/>
            <person name="Larsson K.H."/>
            <person name="Matsuura K."/>
            <person name="Barry K."/>
            <person name="Labutti K."/>
            <person name="Kuo R."/>
            <person name="Ohm R.A."/>
            <person name="Bhattacharya S.S."/>
            <person name="Shirouzu T."/>
            <person name="Yoshinaga Y."/>
            <person name="Martin F.M."/>
            <person name="Grigoriev I.V."/>
            <person name="Hibbett D.S."/>
        </authorList>
    </citation>
    <scope>NUCLEOTIDE SEQUENCE [LARGE SCALE GENOMIC DNA]</scope>
    <source>
        <strain evidence="2 3">HHB12029</strain>
    </source>
</reference>
<dbReference type="Proteomes" id="UP000077266">
    <property type="component" value="Unassembled WGS sequence"/>
</dbReference>